<reference evidence="1" key="2">
    <citation type="journal article" date="2022" name="New Phytol.">
        <title>Evolutionary transition to the ectomycorrhizal habit in the genomes of a hyperdiverse lineage of mushroom-forming fungi.</title>
        <authorList>
            <person name="Looney B."/>
            <person name="Miyauchi S."/>
            <person name="Morin E."/>
            <person name="Drula E."/>
            <person name="Courty P.E."/>
            <person name="Kohler A."/>
            <person name="Kuo A."/>
            <person name="LaButti K."/>
            <person name="Pangilinan J."/>
            <person name="Lipzen A."/>
            <person name="Riley R."/>
            <person name="Andreopoulos W."/>
            <person name="He G."/>
            <person name="Johnson J."/>
            <person name="Nolan M."/>
            <person name="Tritt A."/>
            <person name="Barry K.W."/>
            <person name="Grigoriev I.V."/>
            <person name="Nagy L.G."/>
            <person name="Hibbett D."/>
            <person name="Henrissat B."/>
            <person name="Matheny P.B."/>
            <person name="Labbe J."/>
            <person name="Martin F.M."/>
        </authorList>
    </citation>
    <scope>NUCLEOTIDE SEQUENCE</scope>
    <source>
        <strain evidence="1">FP105234-sp</strain>
    </source>
</reference>
<protein>
    <submittedName>
        <fullName evidence="1">TBPIP-domain-containing protein</fullName>
    </submittedName>
</protein>
<keyword evidence="2" id="KW-1185">Reference proteome</keyword>
<reference evidence="1" key="1">
    <citation type="submission" date="2021-02" db="EMBL/GenBank/DDBJ databases">
        <authorList>
            <consortium name="DOE Joint Genome Institute"/>
            <person name="Ahrendt S."/>
            <person name="Looney B.P."/>
            <person name="Miyauchi S."/>
            <person name="Morin E."/>
            <person name="Drula E."/>
            <person name="Courty P.E."/>
            <person name="Chicoki N."/>
            <person name="Fauchery L."/>
            <person name="Kohler A."/>
            <person name="Kuo A."/>
            <person name="Labutti K."/>
            <person name="Pangilinan J."/>
            <person name="Lipzen A."/>
            <person name="Riley R."/>
            <person name="Andreopoulos W."/>
            <person name="He G."/>
            <person name="Johnson J."/>
            <person name="Barry K.W."/>
            <person name="Grigoriev I.V."/>
            <person name="Nagy L."/>
            <person name="Hibbett D."/>
            <person name="Henrissat B."/>
            <person name="Matheny P.B."/>
            <person name="Labbe J."/>
            <person name="Martin F."/>
        </authorList>
    </citation>
    <scope>NUCLEOTIDE SEQUENCE</scope>
    <source>
        <strain evidence="1">FP105234-sp</strain>
    </source>
</reference>
<comment type="caution">
    <text evidence="1">The sequence shown here is derived from an EMBL/GenBank/DDBJ whole genome shotgun (WGS) entry which is preliminary data.</text>
</comment>
<name>A0ACB8R6Y1_9AGAM</name>
<evidence type="ECO:0000313" key="2">
    <source>
        <dbReference type="Proteomes" id="UP000814033"/>
    </source>
</evidence>
<dbReference type="EMBL" id="MU276279">
    <property type="protein sequence ID" value="KAI0039642.1"/>
    <property type="molecule type" value="Genomic_DNA"/>
</dbReference>
<proteinExistence type="predicted"/>
<sequence>MPPKEKSDVKVLKGQDAEDCILDYITRMNRPFGAVDVSANLKGAVPKAATQKILIALAEKGAVTQKTYGKTTFFVTNQANAPALPDSEIKALTTELAGIEETNKALAAEVKTLSTELAKIKATPTNESLASQISDAETKATALSSHLTPLRNGTPLISAADLALLDTDWLKLRAEWVRRKKVFLNFWALVADSLSPQDAVALAEDLGIEHDTPEHAVLERSTLCVPSGKRR</sequence>
<organism evidence="1 2">
    <name type="scientific">Auriscalpium vulgare</name>
    <dbReference type="NCBI Taxonomy" id="40419"/>
    <lineage>
        <taxon>Eukaryota</taxon>
        <taxon>Fungi</taxon>
        <taxon>Dikarya</taxon>
        <taxon>Basidiomycota</taxon>
        <taxon>Agaricomycotina</taxon>
        <taxon>Agaricomycetes</taxon>
        <taxon>Russulales</taxon>
        <taxon>Auriscalpiaceae</taxon>
        <taxon>Auriscalpium</taxon>
    </lineage>
</organism>
<gene>
    <name evidence="1" type="ORF">FA95DRAFT_1503898</name>
</gene>
<dbReference type="Proteomes" id="UP000814033">
    <property type="component" value="Unassembled WGS sequence"/>
</dbReference>
<evidence type="ECO:0000313" key="1">
    <source>
        <dbReference type="EMBL" id="KAI0039642.1"/>
    </source>
</evidence>
<accession>A0ACB8R6Y1</accession>